<dbReference type="RefSeq" id="WP_072879020.1">
    <property type="nucleotide sequence ID" value="NZ_FOKU01000007.1"/>
</dbReference>
<accession>A0A1M6UXL5</accession>
<dbReference type="OrthoDB" id="769662at2"/>
<dbReference type="InterPro" id="IPR036390">
    <property type="entry name" value="WH_DNA-bd_sf"/>
</dbReference>
<dbReference type="Proteomes" id="UP000184031">
    <property type="component" value="Unassembled WGS sequence"/>
</dbReference>
<dbReference type="InterPro" id="IPR036388">
    <property type="entry name" value="WH-like_DNA-bd_sf"/>
</dbReference>
<reference evidence="6 7" key="1">
    <citation type="submission" date="2016-11" db="EMBL/GenBank/DDBJ databases">
        <authorList>
            <person name="Varghese N."/>
            <person name="Submissions S."/>
        </authorList>
    </citation>
    <scope>NUCLEOTIDE SEQUENCE [LARGE SCALE GENOMIC DNA]</scope>
    <source>
        <strain evidence="6 7">CGMCC 1.12174</strain>
        <strain evidence="5 8">DSM 26351</strain>
    </source>
</reference>
<dbReference type="GO" id="GO:0003677">
    <property type="term" value="F:DNA binding"/>
    <property type="evidence" value="ECO:0007669"/>
    <property type="project" value="UniProtKB-KW"/>
</dbReference>
<evidence type="ECO:0000313" key="6">
    <source>
        <dbReference type="EMBL" id="SHK73796.1"/>
    </source>
</evidence>
<dbReference type="STRING" id="1055723.SAMN05216293_1811"/>
<dbReference type="EMBL" id="FRAT01000004">
    <property type="protein sequence ID" value="SHK73796.1"/>
    <property type="molecule type" value="Genomic_DNA"/>
</dbReference>
<dbReference type="SUPFAM" id="SSF46785">
    <property type="entry name" value="Winged helix' DNA-binding domain"/>
    <property type="match status" value="1"/>
</dbReference>
<evidence type="ECO:0000313" key="5">
    <source>
        <dbReference type="EMBL" id="SFC22635.1"/>
    </source>
</evidence>
<dbReference type="InterPro" id="IPR002577">
    <property type="entry name" value="HTH_HxlR"/>
</dbReference>
<protein>
    <submittedName>
        <fullName evidence="6">Transcriptional regulator, HxlR family</fullName>
    </submittedName>
</protein>
<dbReference type="PANTHER" id="PTHR33204:SF29">
    <property type="entry name" value="TRANSCRIPTIONAL REGULATOR"/>
    <property type="match status" value="1"/>
</dbReference>
<dbReference type="Pfam" id="PF01638">
    <property type="entry name" value="HxlR"/>
    <property type="match status" value="1"/>
</dbReference>
<keyword evidence="2" id="KW-0238">DNA-binding</keyword>
<dbReference type="Gene3D" id="1.10.10.10">
    <property type="entry name" value="Winged helix-like DNA-binding domain superfamily/Winged helix DNA-binding domain"/>
    <property type="match status" value="1"/>
</dbReference>
<proteinExistence type="predicted"/>
<evidence type="ECO:0000256" key="2">
    <source>
        <dbReference type="ARBA" id="ARBA00023125"/>
    </source>
</evidence>
<name>A0A1M6UXL5_9FLAO</name>
<feature type="domain" description="HTH hxlR-type" evidence="4">
    <location>
        <begin position="10"/>
        <end position="112"/>
    </location>
</feature>
<keyword evidence="1" id="KW-0805">Transcription regulation</keyword>
<dbReference type="PANTHER" id="PTHR33204">
    <property type="entry name" value="TRANSCRIPTIONAL REGULATOR, MARR FAMILY"/>
    <property type="match status" value="1"/>
</dbReference>
<dbReference type="AlphaFoldDB" id="A0A1M6UXL5"/>
<gene>
    <name evidence="5" type="ORF">SAMN04487891_107194</name>
    <name evidence="6" type="ORF">SAMN05216293_1811</name>
</gene>
<evidence type="ECO:0000313" key="8">
    <source>
        <dbReference type="Proteomes" id="UP000198940"/>
    </source>
</evidence>
<dbReference type="EMBL" id="FOKU01000007">
    <property type="protein sequence ID" value="SFC22635.1"/>
    <property type="molecule type" value="Genomic_DNA"/>
</dbReference>
<organism evidence="6 7">
    <name type="scientific">Flagellimonas taeanensis</name>
    <dbReference type="NCBI Taxonomy" id="1005926"/>
    <lineage>
        <taxon>Bacteria</taxon>
        <taxon>Pseudomonadati</taxon>
        <taxon>Bacteroidota</taxon>
        <taxon>Flavobacteriia</taxon>
        <taxon>Flavobacteriales</taxon>
        <taxon>Flavobacteriaceae</taxon>
        <taxon>Flagellimonas</taxon>
    </lineage>
</organism>
<dbReference type="Proteomes" id="UP000198940">
    <property type="component" value="Unassembled WGS sequence"/>
</dbReference>
<evidence type="ECO:0000313" key="7">
    <source>
        <dbReference type="Proteomes" id="UP000184031"/>
    </source>
</evidence>
<keyword evidence="8" id="KW-1185">Reference proteome</keyword>
<evidence type="ECO:0000256" key="3">
    <source>
        <dbReference type="ARBA" id="ARBA00023163"/>
    </source>
</evidence>
<comment type="caution">
    <text evidence="6">The sequence shown here is derived from an EMBL/GenBank/DDBJ whole genome shotgun (WGS) entry which is preliminary data.</text>
</comment>
<evidence type="ECO:0000256" key="1">
    <source>
        <dbReference type="ARBA" id="ARBA00023015"/>
    </source>
</evidence>
<sequence>MENKISKEACQRKLNGIDDALYAIGGKWKLKIILAVKEGNSRFNEIQRTIGISARMLSLELKELELNGFINRNVDTGPPVQVEYFTSPYCDTLEGVLVALSDWGEMHREKIRLDRS</sequence>
<keyword evidence="3" id="KW-0804">Transcription</keyword>
<evidence type="ECO:0000259" key="4">
    <source>
        <dbReference type="PROSITE" id="PS51118"/>
    </source>
</evidence>
<dbReference type="PROSITE" id="PS51118">
    <property type="entry name" value="HTH_HXLR"/>
    <property type="match status" value="1"/>
</dbReference>